<evidence type="ECO:0000313" key="4">
    <source>
        <dbReference type="Proteomes" id="UP001206236"/>
    </source>
</evidence>
<dbReference type="InterPro" id="IPR000836">
    <property type="entry name" value="PRTase_dom"/>
</dbReference>
<evidence type="ECO:0000313" key="3">
    <source>
        <dbReference type="EMBL" id="MCQ5152171.1"/>
    </source>
</evidence>
<protein>
    <recommendedName>
        <fullName evidence="2">Phosphoribosyltransferase domain-containing protein</fullName>
    </recommendedName>
</protein>
<accession>A0AAW5KGM2</accession>
<name>A0AAW5KGM2_9FIRM</name>
<dbReference type="Pfam" id="PF00156">
    <property type="entry name" value="Pribosyltran"/>
    <property type="match status" value="1"/>
</dbReference>
<reference evidence="3" key="1">
    <citation type="submission" date="2022-06" db="EMBL/GenBank/DDBJ databases">
        <title>Isolation of gut microbiota from human fecal samples.</title>
        <authorList>
            <person name="Pamer E.G."/>
            <person name="Barat B."/>
            <person name="Waligurski E."/>
            <person name="Medina S."/>
            <person name="Paddock L."/>
            <person name="Mostad J."/>
        </authorList>
    </citation>
    <scope>NUCLEOTIDE SEQUENCE</scope>
    <source>
        <strain evidence="3">DFI.5.57</strain>
    </source>
</reference>
<dbReference type="PANTHER" id="PTHR47505">
    <property type="entry name" value="DNA UTILIZATION PROTEIN YHGH"/>
    <property type="match status" value="1"/>
</dbReference>
<dbReference type="InterPro" id="IPR029057">
    <property type="entry name" value="PRTase-like"/>
</dbReference>
<evidence type="ECO:0000256" key="1">
    <source>
        <dbReference type="ARBA" id="ARBA00008007"/>
    </source>
</evidence>
<dbReference type="SUPFAM" id="SSF53271">
    <property type="entry name" value="PRTase-like"/>
    <property type="match status" value="1"/>
</dbReference>
<gene>
    <name evidence="3" type="ORF">NE632_02535</name>
</gene>
<dbReference type="AlphaFoldDB" id="A0AAW5KGM2"/>
<comment type="caution">
    <text evidence="3">The sequence shown here is derived from an EMBL/GenBank/DDBJ whole genome shotgun (WGS) entry which is preliminary data.</text>
</comment>
<dbReference type="Proteomes" id="UP001206236">
    <property type="component" value="Unassembled WGS sequence"/>
</dbReference>
<dbReference type="Gene3D" id="3.40.50.2020">
    <property type="match status" value="1"/>
</dbReference>
<sequence length="160" mass="18199">MKAIHQLKDDRQLNFAEYSAKLLGNVLRENGIAQQADIITSVPMHRSKRRKRGYDQAQKLAHFTAMELGIKENYRLLGRTRDTAEQHTLTAAQRKTHAEEIYFSLPDHADIKGKNILLFDDVYTTGSTLNVCSRLLKEMGAKKVFCAAIATTLLDEKHKE</sequence>
<dbReference type="PANTHER" id="PTHR47505:SF1">
    <property type="entry name" value="DNA UTILIZATION PROTEIN YHGH"/>
    <property type="match status" value="1"/>
</dbReference>
<proteinExistence type="inferred from homology"/>
<dbReference type="InterPro" id="IPR051910">
    <property type="entry name" value="ComF/GntX_DNA_util-trans"/>
</dbReference>
<dbReference type="CDD" id="cd06223">
    <property type="entry name" value="PRTases_typeI"/>
    <property type="match status" value="1"/>
</dbReference>
<dbReference type="RefSeq" id="WP_256321556.1">
    <property type="nucleotide sequence ID" value="NZ_JANGCN010000003.1"/>
</dbReference>
<feature type="domain" description="Phosphoribosyltransferase" evidence="2">
    <location>
        <begin position="94"/>
        <end position="153"/>
    </location>
</feature>
<organism evidence="3 4">
    <name type="scientific">Ruminococcus bicirculans</name>
    <name type="common">ex Wegman et al. 2014</name>
    <dbReference type="NCBI Taxonomy" id="1160721"/>
    <lineage>
        <taxon>Bacteria</taxon>
        <taxon>Bacillati</taxon>
        <taxon>Bacillota</taxon>
        <taxon>Clostridia</taxon>
        <taxon>Eubacteriales</taxon>
        <taxon>Oscillospiraceae</taxon>
        <taxon>Ruminococcus</taxon>
    </lineage>
</organism>
<evidence type="ECO:0000259" key="2">
    <source>
        <dbReference type="Pfam" id="PF00156"/>
    </source>
</evidence>
<comment type="similarity">
    <text evidence="1">Belongs to the ComF/GntX family.</text>
</comment>
<dbReference type="EMBL" id="JANGCN010000003">
    <property type="protein sequence ID" value="MCQ5152171.1"/>
    <property type="molecule type" value="Genomic_DNA"/>
</dbReference>